<accession>A0ACC1Q2W6</accession>
<proteinExistence type="predicted"/>
<dbReference type="EMBL" id="JANSHE010000670">
    <property type="protein sequence ID" value="KAJ3008175.1"/>
    <property type="molecule type" value="Genomic_DNA"/>
</dbReference>
<gene>
    <name evidence="1" type="ORF">NUW54_g3254</name>
</gene>
<protein>
    <submittedName>
        <fullName evidence="1">Uncharacterized protein</fullName>
    </submittedName>
</protein>
<evidence type="ECO:0000313" key="2">
    <source>
        <dbReference type="Proteomes" id="UP001144978"/>
    </source>
</evidence>
<keyword evidence="2" id="KW-1185">Reference proteome</keyword>
<comment type="caution">
    <text evidence="1">The sequence shown here is derived from an EMBL/GenBank/DDBJ whole genome shotgun (WGS) entry which is preliminary data.</text>
</comment>
<reference evidence="1" key="1">
    <citation type="submission" date="2022-08" db="EMBL/GenBank/DDBJ databases">
        <title>Genome Sequence of Pycnoporus sanguineus.</title>
        <authorList>
            <person name="Buettner E."/>
        </authorList>
    </citation>
    <scope>NUCLEOTIDE SEQUENCE</scope>
    <source>
        <strain evidence="1">CG-C14</strain>
    </source>
</reference>
<organism evidence="1 2">
    <name type="scientific">Trametes sanguinea</name>
    <dbReference type="NCBI Taxonomy" id="158606"/>
    <lineage>
        <taxon>Eukaryota</taxon>
        <taxon>Fungi</taxon>
        <taxon>Dikarya</taxon>
        <taxon>Basidiomycota</taxon>
        <taxon>Agaricomycotina</taxon>
        <taxon>Agaricomycetes</taxon>
        <taxon>Polyporales</taxon>
        <taxon>Polyporaceae</taxon>
        <taxon>Trametes</taxon>
    </lineage>
</organism>
<name>A0ACC1Q2W6_9APHY</name>
<evidence type="ECO:0000313" key="1">
    <source>
        <dbReference type="EMBL" id="KAJ3008175.1"/>
    </source>
</evidence>
<sequence length="747" mass="82451">MARSEGSRNRSDRYQLEGRWTQEQLALVSVLLLRCPQFVVYQEPRNATTSPHHVSGPCIGSSFADGCFIYDITSLTVRTARDSGKRVAMVNGAVVDHCGFCVVAGTEIRIYEMIMRSFTGILASPAGTNELSTWEGSHHSNLCPVTAQSAEHAESPFPNYPSFNCRGKAQALGMASPWETVQILTVYIGNTEDALKGDVSRRRLIASEIVFVVQAVVQVILTIVFTALGIANRSRTWYSRKNQFADCLQLAIPNLLWLARTALACYLLLWAHWMQRAWRSRILASAASSDRHAQPLTGLEVAAILPCSRASMLLHIRLTVVLSVTTAVLYAVTGTIWIFSPSHCDRRAPFIHKLSSIIYVTATLSYLVYFTTLWIPSFRKQLYKFREDPAAANKLSQSEVDRLPLVLYPPSGFSDDSASGLASGLPGFVPAPVPVPTARTTKNALHTVVSFFRRSQPISLPQNTDIEEGSDETLLLDRVNTLPALSPLLPQDSGDCIGCLAPFSSRPRSGDGHLAGTDSGDEPSPYLRMLPCAHVFHKECIDRWLTQESNRCPYCKEAVDVSYLTDDGERVAMEFLDEYMRAIAMENGDQNRALASTPVPSSASSGPPATHDATPQTPVHNPGEATQANGNEPPLTTNPRPRRSWQRLLVLLGYAGDSEIERRARRRLVSFIIFLYVAVGQVVAIAVVTAIAVVRKSPRPSHPGQTQFGACSDLAILNLIWRRTGAFYYATVVFWARWMKRHSRSKS</sequence>
<dbReference type="Proteomes" id="UP001144978">
    <property type="component" value="Unassembled WGS sequence"/>
</dbReference>